<dbReference type="InterPro" id="IPR003609">
    <property type="entry name" value="Pan_app"/>
</dbReference>
<dbReference type="Pfam" id="PF00069">
    <property type="entry name" value="Pkinase"/>
    <property type="match status" value="1"/>
</dbReference>
<evidence type="ECO:0000256" key="10">
    <source>
        <dbReference type="ARBA" id="ARBA00023136"/>
    </source>
</evidence>
<keyword evidence="7 15" id="KW-0418">Kinase</keyword>
<dbReference type="InterPro" id="IPR036426">
    <property type="entry name" value="Bulb-type_lectin_dom_sf"/>
</dbReference>
<dbReference type="PROSITE" id="PS00107">
    <property type="entry name" value="PROTEIN_KINASE_ATP"/>
    <property type="match status" value="1"/>
</dbReference>
<evidence type="ECO:0000256" key="4">
    <source>
        <dbReference type="ARBA" id="ARBA00022692"/>
    </source>
</evidence>
<keyword evidence="24" id="KW-1185">Reference proteome</keyword>
<keyword evidence="2 15" id="KW-0723">Serine/threonine-protein kinase</keyword>
<organism evidence="24">
    <name type="scientific">Selaginella moellendorffii</name>
    <name type="common">Spikemoss</name>
    <dbReference type="NCBI Taxonomy" id="88036"/>
    <lineage>
        <taxon>Eukaryota</taxon>
        <taxon>Viridiplantae</taxon>
        <taxon>Streptophyta</taxon>
        <taxon>Embryophyta</taxon>
        <taxon>Tracheophyta</taxon>
        <taxon>Lycopodiopsida</taxon>
        <taxon>Selaginellales</taxon>
        <taxon>Selaginellaceae</taxon>
        <taxon>Selaginella</taxon>
    </lineage>
</organism>
<comment type="caution">
    <text evidence="16">Lacks conserved residue(s) required for the propagation of feature annotation.</text>
</comment>
<evidence type="ECO:0000256" key="6">
    <source>
        <dbReference type="ARBA" id="ARBA00022741"/>
    </source>
</evidence>
<evidence type="ECO:0000256" key="17">
    <source>
        <dbReference type="PROSITE-ProRule" id="PRU10141"/>
    </source>
</evidence>
<protein>
    <recommendedName>
        <fullName evidence="15">Receptor-like serine/threonine-protein kinase</fullName>
        <ecNumber evidence="15">2.7.11.1</ecNumber>
    </recommendedName>
</protein>
<evidence type="ECO:0000313" key="24">
    <source>
        <dbReference type="Proteomes" id="UP000001514"/>
    </source>
</evidence>
<keyword evidence="6 15" id="KW-0547">Nucleotide-binding</keyword>
<evidence type="ECO:0000256" key="7">
    <source>
        <dbReference type="ARBA" id="ARBA00022777"/>
    </source>
</evidence>
<evidence type="ECO:0000256" key="2">
    <source>
        <dbReference type="ARBA" id="ARBA00022527"/>
    </source>
</evidence>
<dbReference type="eggNOG" id="ENOG502QRWA">
    <property type="taxonomic scope" value="Eukaryota"/>
</dbReference>
<dbReference type="PROSITE" id="PS50927">
    <property type="entry name" value="BULB_LECTIN"/>
    <property type="match status" value="1"/>
</dbReference>
<dbReference type="OrthoDB" id="619632at2759"/>
<dbReference type="FunFam" id="1.10.510.10:FF:000384">
    <property type="entry name" value="G-type lectin S-receptor-like serine/threonine-protein kinase"/>
    <property type="match status" value="1"/>
</dbReference>
<gene>
    <name evidence="23" type="ORF">SELMODRAFT_113477</name>
</gene>
<reference evidence="23 24" key="1">
    <citation type="journal article" date="2011" name="Science">
        <title>The Selaginella genome identifies genetic changes associated with the evolution of vascular plants.</title>
        <authorList>
            <person name="Banks J.A."/>
            <person name="Nishiyama T."/>
            <person name="Hasebe M."/>
            <person name="Bowman J.L."/>
            <person name="Gribskov M."/>
            <person name="dePamphilis C."/>
            <person name="Albert V.A."/>
            <person name="Aono N."/>
            <person name="Aoyama T."/>
            <person name="Ambrose B.A."/>
            <person name="Ashton N.W."/>
            <person name="Axtell M.J."/>
            <person name="Barker E."/>
            <person name="Barker M.S."/>
            <person name="Bennetzen J.L."/>
            <person name="Bonawitz N.D."/>
            <person name="Chapple C."/>
            <person name="Cheng C."/>
            <person name="Correa L.G."/>
            <person name="Dacre M."/>
            <person name="DeBarry J."/>
            <person name="Dreyer I."/>
            <person name="Elias M."/>
            <person name="Engstrom E.M."/>
            <person name="Estelle M."/>
            <person name="Feng L."/>
            <person name="Finet C."/>
            <person name="Floyd S.K."/>
            <person name="Frommer W.B."/>
            <person name="Fujita T."/>
            <person name="Gramzow L."/>
            <person name="Gutensohn M."/>
            <person name="Harholt J."/>
            <person name="Hattori M."/>
            <person name="Heyl A."/>
            <person name="Hirai T."/>
            <person name="Hiwatashi Y."/>
            <person name="Ishikawa M."/>
            <person name="Iwata M."/>
            <person name="Karol K.G."/>
            <person name="Koehler B."/>
            <person name="Kolukisaoglu U."/>
            <person name="Kubo M."/>
            <person name="Kurata T."/>
            <person name="Lalonde S."/>
            <person name="Li K."/>
            <person name="Li Y."/>
            <person name="Litt A."/>
            <person name="Lyons E."/>
            <person name="Manning G."/>
            <person name="Maruyama T."/>
            <person name="Michael T.P."/>
            <person name="Mikami K."/>
            <person name="Miyazaki S."/>
            <person name="Morinaga S."/>
            <person name="Murata T."/>
            <person name="Mueller-Roeber B."/>
            <person name="Nelson D.R."/>
            <person name="Obara M."/>
            <person name="Oguri Y."/>
            <person name="Olmstead R.G."/>
            <person name="Onodera N."/>
            <person name="Petersen B.L."/>
            <person name="Pils B."/>
            <person name="Prigge M."/>
            <person name="Rensing S.A."/>
            <person name="Riano-Pachon D.M."/>
            <person name="Roberts A.W."/>
            <person name="Sato Y."/>
            <person name="Scheller H.V."/>
            <person name="Schulz B."/>
            <person name="Schulz C."/>
            <person name="Shakirov E.V."/>
            <person name="Shibagaki N."/>
            <person name="Shinohara N."/>
            <person name="Shippen D.E."/>
            <person name="Soerensen I."/>
            <person name="Sotooka R."/>
            <person name="Sugimoto N."/>
            <person name="Sugita M."/>
            <person name="Sumikawa N."/>
            <person name="Tanurdzic M."/>
            <person name="Theissen G."/>
            <person name="Ulvskov P."/>
            <person name="Wakazuki S."/>
            <person name="Weng J.K."/>
            <person name="Willats W.W."/>
            <person name="Wipf D."/>
            <person name="Wolf P.G."/>
            <person name="Yang L."/>
            <person name="Zimmer A.D."/>
            <person name="Zhu Q."/>
            <person name="Mitros T."/>
            <person name="Hellsten U."/>
            <person name="Loque D."/>
            <person name="Otillar R."/>
            <person name="Salamov A."/>
            <person name="Schmutz J."/>
            <person name="Shapiro H."/>
            <person name="Lindquist E."/>
            <person name="Lucas S."/>
            <person name="Rokhsar D."/>
            <person name="Grigoriev I.V."/>
        </authorList>
    </citation>
    <scope>NUCLEOTIDE SEQUENCE [LARGE SCALE GENOMIC DNA]</scope>
</reference>
<feature type="transmembrane region" description="Helical" evidence="18">
    <location>
        <begin position="391"/>
        <end position="416"/>
    </location>
</feature>
<keyword evidence="8 15" id="KW-0067">ATP-binding</keyword>
<dbReference type="PROSITE" id="PS50026">
    <property type="entry name" value="EGF_3"/>
    <property type="match status" value="1"/>
</dbReference>
<dbReference type="FunCoup" id="D8SC04">
    <property type="interactions" value="1225"/>
</dbReference>
<dbReference type="KEGG" id="smo:SELMODRAFT_113477"/>
<dbReference type="InterPro" id="IPR000858">
    <property type="entry name" value="S_locus_glycoprot_dom"/>
</dbReference>
<evidence type="ECO:0000256" key="18">
    <source>
        <dbReference type="SAM" id="Phobius"/>
    </source>
</evidence>
<dbReference type="PROSITE" id="PS50948">
    <property type="entry name" value="PAN"/>
    <property type="match status" value="1"/>
</dbReference>
<dbReference type="AlphaFoldDB" id="D8SC04"/>
<dbReference type="InterPro" id="IPR011009">
    <property type="entry name" value="Kinase-like_dom_sf"/>
</dbReference>
<dbReference type="InParanoid" id="D8SC04"/>
<feature type="domain" description="Bulb-type lectin" evidence="21">
    <location>
        <begin position="1"/>
        <end position="72"/>
    </location>
</feature>
<dbReference type="SUPFAM" id="SSF56112">
    <property type="entry name" value="Protein kinase-like (PK-like)"/>
    <property type="match status" value="1"/>
</dbReference>
<keyword evidence="12" id="KW-0325">Glycoprotein</keyword>
<evidence type="ECO:0000256" key="16">
    <source>
        <dbReference type="PROSITE-ProRule" id="PRU00076"/>
    </source>
</evidence>
<dbReference type="Gene3D" id="1.10.510.10">
    <property type="entry name" value="Transferase(Phosphotransferase) domain 1"/>
    <property type="match status" value="1"/>
</dbReference>
<dbReference type="Gene3D" id="3.30.200.20">
    <property type="entry name" value="Phosphorylase Kinase, domain 1"/>
    <property type="match status" value="1"/>
</dbReference>
<dbReference type="InterPro" id="IPR008271">
    <property type="entry name" value="Ser/Thr_kinase_AS"/>
</dbReference>
<dbReference type="PROSITE" id="PS50011">
    <property type="entry name" value="PROTEIN_KINASE_DOM"/>
    <property type="match status" value="1"/>
</dbReference>
<comment type="catalytic activity">
    <reaction evidence="13 15">
        <text>L-threonyl-[protein] + ATP = O-phospho-L-threonyl-[protein] + ADP + H(+)</text>
        <dbReference type="Rhea" id="RHEA:46608"/>
        <dbReference type="Rhea" id="RHEA-COMP:11060"/>
        <dbReference type="Rhea" id="RHEA-COMP:11605"/>
        <dbReference type="ChEBI" id="CHEBI:15378"/>
        <dbReference type="ChEBI" id="CHEBI:30013"/>
        <dbReference type="ChEBI" id="CHEBI:30616"/>
        <dbReference type="ChEBI" id="CHEBI:61977"/>
        <dbReference type="ChEBI" id="CHEBI:456216"/>
        <dbReference type="EC" id="2.7.11.1"/>
    </reaction>
</comment>
<evidence type="ECO:0000256" key="11">
    <source>
        <dbReference type="ARBA" id="ARBA00023157"/>
    </source>
</evidence>
<evidence type="ECO:0000259" key="20">
    <source>
        <dbReference type="PROSITE" id="PS50026"/>
    </source>
</evidence>
<dbReference type="CDD" id="cd00053">
    <property type="entry name" value="EGF"/>
    <property type="match status" value="1"/>
</dbReference>
<feature type="domain" description="Apple" evidence="22">
    <location>
        <begin position="258"/>
        <end position="350"/>
    </location>
</feature>
<evidence type="ECO:0000256" key="13">
    <source>
        <dbReference type="ARBA" id="ARBA00047899"/>
    </source>
</evidence>
<feature type="domain" description="Protein kinase" evidence="19">
    <location>
        <begin position="446"/>
        <end position="725"/>
    </location>
</feature>
<evidence type="ECO:0000256" key="1">
    <source>
        <dbReference type="ARBA" id="ARBA00004167"/>
    </source>
</evidence>
<evidence type="ECO:0000256" key="12">
    <source>
        <dbReference type="ARBA" id="ARBA00023180"/>
    </source>
</evidence>
<evidence type="ECO:0000256" key="5">
    <source>
        <dbReference type="ARBA" id="ARBA00022729"/>
    </source>
</evidence>
<accession>D8SC04</accession>
<dbReference type="GO" id="GO:0016020">
    <property type="term" value="C:membrane"/>
    <property type="evidence" value="ECO:0007669"/>
    <property type="project" value="UniProtKB-SubCell"/>
</dbReference>
<dbReference type="CDD" id="cd14066">
    <property type="entry name" value="STKc_IRAK"/>
    <property type="match status" value="1"/>
</dbReference>
<sequence length="758" mass="85134">MSNDTGGFPIGLIKGDQLVFQIDGRLVLTSNAAGIIWGTSTSTLGVIKALLQENGNLQLLTSNGVPVWQSFERPTDTLLPYQQLIGNTRLVSSNRKYDLRMDVSRVALYSRGYWLEPYWQIANDNCSSSALSPPRLNISTSGMLSFFDGNGSSWKNPDKVYDTAQRYALDYPEIGLTRRLTLDDDGNLRIYTLDEIKNRWLITWQAVLLECDIFGKCGRFGICTYRPTATCICPPGFHPTNASDPSQDCVYNTPLTKCPAGQNSTDPRNFKMIQLVRTDFQYNDYNSHPLPNPSSQEDCIQRCLRECECLGAAFQMGGAGICWLKGLDPSGLFNGKQSVDVDNVFFLKVSAKDPGQSPDANVYVTNANATVVPGFQWLVLHRPFFRDGPRIALFITTLVLMVFLLVTCFMGLCWIISARVRNNIMDLDFGSGPAIFTYQQLQNFTDNFYDRLGSGGFGTVYKGRLPNGTLVAVKELEMAMQADKQFQAEVKTLGKIHHINLVRLLGYCYEDNRKLLVYEYMPNGSLEKLLFLNDTEHFCGWASRFNIALGIARGITYLHDECQECILHCDIKPQNILLDESFIPKVADFGLAKLMKRERELSVTTVRGTRGYLAPEWISNLPITTKVDVYSFGMVLLEIISGREKYLMTISAINSENNRWCLSDWAYNMYQAGDLESIIDKKLVREDVDLVQFKRLLKVALWCIQHDANARPSMGKVVQMMEDTIQVPEPLSPNLSSEIALDPSMVPSLEVGSLTNGR</sequence>
<feature type="domain" description="EGF-like" evidence="20">
    <location>
        <begin position="207"/>
        <end position="243"/>
    </location>
</feature>
<evidence type="ECO:0000259" key="21">
    <source>
        <dbReference type="PROSITE" id="PS50927"/>
    </source>
</evidence>
<dbReference type="SUPFAM" id="SSF51110">
    <property type="entry name" value="alpha-D-mannose-specific plant lectins"/>
    <property type="match status" value="1"/>
</dbReference>
<dbReference type="OMA" id="FITIEIC"/>
<dbReference type="GO" id="GO:0004674">
    <property type="term" value="F:protein serine/threonine kinase activity"/>
    <property type="evidence" value="ECO:0007669"/>
    <property type="project" value="UniProtKB-KW"/>
</dbReference>
<dbReference type="GO" id="GO:0106310">
    <property type="term" value="F:protein serine kinase activity"/>
    <property type="evidence" value="ECO:0007669"/>
    <property type="project" value="RHEA"/>
</dbReference>
<dbReference type="Pfam" id="PF01453">
    <property type="entry name" value="B_lectin"/>
    <property type="match status" value="1"/>
</dbReference>
<keyword evidence="9 18" id="KW-1133">Transmembrane helix</keyword>
<evidence type="ECO:0000256" key="9">
    <source>
        <dbReference type="ARBA" id="ARBA00022989"/>
    </source>
</evidence>
<dbReference type="PANTHER" id="PTHR47974:SF9">
    <property type="entry name" value="RECEPTOR-LIKE SERINE_THREONINE-PROTEIN KINASE"/>
    <property type="match status" value="1"/>
</dbReference>
<keyword evidence="5" id="KW-0732">Signal</keyword>
<evidence type="ECO:0000259" key="22">
    <source>
        <dbReference type="PROSITE" id="PS50948"/>
    </source>
</evidence>
<proteinExistence type="inferred from homology"/>
<evidence type="ECO:0000256" key="14">
    <source>
        <dbReference type="ARBA" id="ARBA00048679"/>
    </source>
</evidence>
<keyword evidence="10 18" id="KW-0472">Membrane</keyword>
<dbReference type="PANTHER" id="PTHR47974">
    <property type="entry name" value="OS07G0415500 PROTEIN"/>
    <property type="match status" value="1"/>
</dbReference>
<keyword evidence="3 15" id="KW-0808">Transferase</keyword>
<keyword evidence="4 18" id="KW-0812">Transmembrane</keyword>
<keyword evidence="16" id="KW-0245">EGF-like domain</keyword>
<dbReference type="Pfam" id="PF00954">
    <property type="entry name" value="S_locus_glycop"/>
    <property type="match status" value="1"/>
</dbReference>
<dbReference type="InterPro" id="IPR000719">
    <property type="entry name" value="Prot_kinase_dom"/>
</dbReference>
<dbReference type="PROSITE" id="PS00108">
    <property type="entry name" value="PROTEIN_KINASE_ST"/>
    <property type="match status" value="1"/>
</dbReference>
<name>D8SC04_SELML</name>
<evidence type="ECO:0000256" key="3">
    <source>
        <dbReference type="ARBA" id="ARBA00022679"/>
    </source>
</evidence>
<evidence type="ECO:0000256" key="8">
    <source>
        <dbReference type="ARBA" id="ARBA00022840"/>
    </source>
</evidence>
<dbReference type="InterPro" id="IPR000742">
    <property type="entry name" value="EGF"/>
</dbReference>
<evidence type="ECO:0000259" key="19">
    <source>
        <dbReference type="PROSITE" id="PS50011"/>
    </source>
</evidence>
<comment type="subcellular location">
    <subcellularLocation>
        <location evidence="1">Membrane</location>
        <topology evidence="1">Single-pass membrane protein</topology>
    </subcellularLocation>
</comment>
<dbReference type="GO" id="GO:0048544">
    <property type="term" value="P:recognition of pollen"/>
    <property type="evidence" value="ECO:0007669"/>
    <property type="project" value="InterPro"/>
</dbReference>
<dbReference type="Proteomes" id="UP000001514">
    <property type="component" value="Unassembled WGS sequence"/>
</dbReference>
<comment type="similarity">
    <text evidence="15">Belongs to the protein kinase superfamily. Ser/Thr protein kinase family.</text>
</comment>
<dbReference type="Gene3D" id="2.90.10.10">
    <property type="entry name" value="Bulb-type lectin domain"/>
    <property type="match status" value="2"/>
</dbReference>
<dbReference type="PIRSF" id="PIRSF000641">
    <property type="entry name" value="SRK"/>
    <property type="match status" value="1"/>
</dbReference>
<dbReference type="EMBL" id="GL377611">
    <property type="protein sequence ID" value="EFJ18100.1"/>
    <property type="molecule type" value="Genomic_DNA"/>
</dbReference>
<dbReference type="InterPro" id="IPR001480">
    <property type="entry name" value="Bulb-type_lectin_dom"/>
</dbReference>
<dbReference type="EC" id="2.7.11.1" evidence="15"/>
<dbReference type="InterPro" id="IPR017441">
    <property type="entry name" value="Protein_kinase_ATP_BS"/>
</dbReference>
<dbReference type="SMART" id="SM00220">
    <property type="entry name" value="S_TKc"/>
    <property type="match status" value="1"/>
</dbReference>
<keyword evidence="11" id="KW-1015">Disulfide bond</keyword>
<comment type="catalytic activity">
    <reaction evidence="14 15">
        <text>L-seryl-[protein] + ATP = O-phospho-L-seryl-[protein] + ADP + H(+)</text>
        <dbReference type="Rhea" id="RHEA:17989"/>
        <dbReference type="Rhea" id="RHEA-COMP:9863"/>
        <dbReference type="Rhea" id="RHEA-COMP:11604"/>
        <dbReference type="ChEBI" id="CHEBI:15378"/>
        <dbReference type="ChEBI" id="CHEBI:29999"/>
        <dbReference type="ChEBI" id="CHEBI:30616"/>
        <dbReference type="ChEBI" id="CHEBI:83421"/>
        <dbReference type="ChEBI" id="CHEBI:456216"/>
        <dbReference type="EC" id="2.7.11.1"/>
    </reaction>
</comment>
<evidence type="ECO:0000313" key="23">
    <source>
        <dbReference type="EMBL" id="EFJ18100.1"/>
    </source>
</evidence>
<dbReference type="GO" id="GO:0005524">
    <property type="term" value="F:ATP binding"/>
    <property type="evidence" value="ECO:0007669"/>
    <property type="project" value="UniProtKB-UniRule"/>
</dbReference>
<dbReference type="HOGENOM" id="CLU_000288_116_2_1"/>
<dbReference type="Gramene" id="EFJ18100">
    <property type="protein sequence ID" value="EFJ18100"/>
    <property type="gene ID" value="SELMODRAFT_113477"/>
</dbReference>
<evidence type="ECO:0000256" key="15">
    <source>
        <dbReference type="PIRNR" id="PIRNR000641"/>
    </source>
</evidence>
<feature type="binding site" evidence="17">
    <location>
        <position position="474"/>
    </location>
    <ligand>
        <name>ATP</name>
        <dbReference type="ChEBI" id="CHEBI:30616"/>
    </ligand>
</feature>
<dbReference type="InterPro" id="IPR024171">
    <property type="entry name" value="SRK-like_kinase"/>
</dbReference>
<dbReference type="FunFam" id="3.30.200.20:FF:000178">
    <property type="entry name" value="serine/threonine-protein kinase PBS1-like"/>
    <property type="match status" value="1"/>
</dbReference>